<dbReference type="Pfam" id="PF00672">
    <property type="entry name" value="HAMP"/>
    <property type="match status" value="1"/>
</dbReference>
<feature type="domain" description="HAMP" evidence="7">
    <location>
        <begin position="359"/>
        <end position="412"/>
    </location>
</feature>
<name>A0A562SXW6_9HYPH</name>
<keyword evidence="4" id="KW-0472">Membrane</keyword>
<evidence type="ECO:0000256" key="4">
    <source>
        <dbReference type="SAM" id="Phobius"/>
    </source>
</evidence>
<keyword evidence="9" id="KW-1185">Reference proteome</keyword>
<organism evidence="8 9">
    <name type="scientific">Roseibium hamelinense</name>
    <dbReference type="NCBI Taxonomy" id="150831"/>
    <lineage>
        <taxon>Bacteria</taxon>
        <taxon>Pseudomonadati</taxon>
        <taxon>Pseudomonadota</taxon>
        <taxon>Alphaproteobacteria</taxon>
        <taxon>Hyphomicrobiales</taxon>
        <taxon>Stappiaceae</taxon>
        <taxon>Roseibium</taxon>
    </lineage>
</organism>
<keyword evidence="4" id="KW-1133">Transmembrane helix</keyword>
<reference evidence="8 9" key="1">
    <citation type="submission" date="2019-07" db="EMBL/GenBank/DDBJ databases">
        <title>Genomic Encyclopedia of Archaeal and Bacterial Type Strains, Phase II (KMG-II): from individual species to whole genera.</title>
        <authorList>
            <person name="Goeker M."/>
        </authorList>
    </citation>
    <scope>NUCLEOTIDE SEQUENCE [LARGE SCALE GENOMIC DNA]</scope>
    <source>
        <strain evidence="8 9">ATCC BAA-252</strain>
    </source>
</reference>
<dbReference type="PROSITE" id="PS50111">
    <property type="entry name" value="CHEMOTAXIS_TRANSDUC_2"/>
    <property type="match status" value="1"/>
</dbReference>
<evidence type="ECO:0000313" key="9">
    <source>
        <dbReference type="Proteomes" id="UP000320593"/>
    </source>
</evidence>
<dbReference type="SUPFAM" id="SSF58104">
    <property type="entry name" value="Methyl-accepting chemotaxis protein (MCP) signaling domain"/>
    <property type="match status" value="1"/>
</dbReference>
<feature type="transmembrane region" description="Helical" evidence="4">
    <location>
        <begin position="338"/>
        <end position="357"/>
    </location>
</feature>
<dbReference type="InterPro" id="IPR004089">
    <property type="entry name" value="MCPsignal_dom"/>
</dbReference>
<dbReference type="SMART" id="SM00304">
    <property type="entry name" value="HAMP"/>
    <property type="match status" value="1"/>
</dbReference>
<evidence type="ECO:0000313" key="8">
    <source>
        <dbReference type="EMBL" id="TWI86142.1"/>
    </source>
</evidence>
<dbReference type="Proteomes" id="UP000320593">
    <property type="component" value="Unassembled WGS sequence"/>
</dbReference>
<dbReference type="PROSITE" id="PS50885">
    <property type="entry name" value="HAMP"/>
    <property type="match status" value="1"/>
</dbReference>
<dbReference type="SMART" id="SM00283">
    <property type="entry name" value="MA"/>
    <property type="match status" value="1"/>
</dbReference>
<feature type="transmembrane region" description="Helical" evidence="4">
    <location>
        <begin position="303"/>
        <end position="326"/>
    </location>
</feature>
<accession>A0A562SXW6</accession>
<dbReference type="InterPro" id="IPR003660">
    <property type="entry name" value="HAMP_dom"/>
</dbReference>
<comment type="caution">
    <text evidence="8">The sequence shown here is derived from an EMBL/GenBank/DDBJ whole genome shotgun (WGS) entry which is preliminary data.</text>
</comment>
<feature type="domain" description="Methyl-accepting transducer" evidence="6">
    <location>
        <begin position="445"/>
        <end position="688"/>
    </location>
</feature>
<dbReference type="AlphaFoldDB" id="A0A562SXW6"/>
<dbReference type="Gene3D" id="1.10.287.950">
    <property type="entry name" value="Methyl-accepting chemotaxis protein"/>
    <property type="match status" value="1"/>
</dbReference>
<evidence type="ECO:0000259" key="7">
    <source>
        <dbReference type="PROSITE" id="PS50885"/>
    </source>
</evidence>
<dbReference type="PANTHER" id="PTHR32089">
    <property type="entry name" value="METHYL-ACCEPTING CHEMOTAXIS PROTEIN MCPB"/>
    <property type="match status" value="1"/>
</dbReference>
<dbReference type="Pfam" id="PF00015">
    <property type="entry name" value="MCPsignal"/>
    <property type="match status" value="1"/>
</dbReference>
<evidence type="ECO:0000256" key="3">
    <source>
        <dbReference type="PROSITE-ProRule" id="PRU00284"/>
    </source>
</evidence>
<dbReference type="RefSeq" id="WP_170230658.1">
    <property type="nucleotide sequence ID" value="NZ_SMLY01000074.1"/>
</dbReference>
<protein>
    <submittedName>
        <fullName evidence="8">Methyl-accepting chemotaxis protein</fullName>
    </submittedName>
</protein>
<keyword evidence="1 3" id="KW-0807">Transducer</keyword>
<sequence>MQVSRKLPIIMVGIALLCSASVGAASYFSGAHSILEMSREKLSSLAESRKDALLDYLTGQQQAVASHVSGKTLRAAYSDFDANWTKYGDRAQELLTTIYVTDNPHPEDERAELVKAGRKPYDRAHAKHHQVMRDYADLNGYPDLMFVNTAGDVIYTVNKRADFARNLNEGEWQDTVAARVFNKALNGPSDAVHKADAARYPTAADEPTGFLASPISVGSKTIGIALYQTPVIKISSLLGKYSGLGETGNVFFVNADAIAQNDSMRTPDVSEVGAQLFESQDVLSNLTGDAVFMEIPDFTGSRVYAAVVPFTFLGNSYALVVVQNVAEVLAPLSNLRNWIVAITLLSAVVAGIFGFLVSAKLSGRIQSLATAMADLADGNTNIEVPGQVGSDEIADMARTVEVFRENALERDQLQAQQSQSQQAEAAKANAVGALIAQFREDVAQMLDMVSANSDQMKTAAEGLNGIADETASESTSASAASEQASANVQSVASAAEELSVSIQEIHRQVGNTTQIVREAVTSALETNEKIGGLEKLAQNIGDVVKLISDIAEQTNLLALNATIEAARAGEAGRGFAVVASEVKELATQTAKATEEITAQVEEVQTATNEAATAIAGITETMDKVDRYTGNMATSIDEQGAATSEISASVQEAAQGTRSVAGSMVRISDKSQLTSRSASDVLSASTDVQNKTMHLRQTVDRFLAAVEAA</sequence>
<evidence type="ECO:0000259" key="6">
    <source>
        <dbReference type="PROSITE" id="PS50111"/>
    </source>
</evidence>
<dbReference type="Gene3D" id="6.10.340.10">
    <property type="match status" value="1"/>
</dbReference>
<dbReference type="EMBL" id="VLLF01000006">
    <property type="protein sequence ID" value="TWI86142.1"/>
    <property type="molecule type" value="Genomic_DNA"/>
</dbReference>
<dbReference type="GO" id="GO:0016020">
    <property type="term" value="C:membrane"/>
    <property type="evidence" value="ECO:0007669"/>
    <property type="project" value="InterPro"/>
</dbReference>
<dbReference type="PANTHER" id="PTHR32089:SF112">
    <property type="entry name" value="LYSOZYME-LIKE PROTEIN-RELATED"/>
    <property type="match status" value="1"/>
</dbReference>
<keyword evidence="5" id="KW-0732">Signal</keyword>
<evidence type="ECO:0000256" key="1">
    <source>
        <dbReference type="ARBA" id="ARBA00023224"/>
    </source>
</evidence>
<gene>
    <name evidence="8" type="ORF">JM93_02850</name>
</gene>
<proteinExistence type="inferred from homology"/>
<keyword evidence="4" id="KW-0812">Transmembrane</keyword>
<evidence type="ECO:0000256" key="2">
    <source>
        <dbReference type="ARBA" id="ARBA00029447"/>
    </source>
</evidence>
<comment type="similarity">
    <text evidence="2">Belongs to the methyl-accepting chemotaxis (MCP) protein family.</text>
</comment>
<feature type="chain" id="PRO_5021757817" evidence="5">
    <location>
        <begin position="25"/>
        <end position="708"/>
    </location>
</feature>
<feature type="signal peptide" evidence="5">
    <location>
        <begin position="1"/>
        <end position="24"/>
    </location>
</feature>
<dbReference type="GO" id="GO:0007165">
    <property type="term" value="P:signal transduction"/>
    <property type="evidence" value="ECO:0007669"/>
    <property type="project" value="UniProtKB-KW"/>
</dbReference>
<evidence type="ECO:0000256" key="5">
    <source>
        <dbReference type="SAM" id="SignalP"/>
    </source>
</evidence>